<evidence type="ECO:0000256" key="7">
    <source>
        <dbReference type="RuleBase" id="RU000442"/>
    </source>
</evidence>
<dbReference type="Gene3D" id="3.30.420.10">
    <property type="entry name" value="Ribonuclease H-like superfamily/Ribonuclease H"/>
    <property type="match status" value="1"/>
</dbReference>
<dbReference type="Gene3D" id="3.90.1600.10">
    <property type="entry name" value="Palm domain of DNA polymerase"/>
    <property type="match status" value="2"/>
</dbReference>
<dbReference type="PROSITE" id="PS00116">
    <property type="entry name" value="DNA_POLYMERASE_B"/>
    <property type="match status" value="1"/>
</dbReference>
<feature type="domain" description="DNA-directed DNA polymerase family B multifunctional" evidence="8">
    <location>
        <begin position="687"/>
        <end position="807"/>
    </location>
</feature>
<dbReference type="GO" id="GO:0008296">
    <property type="term" value="F:3'-5'-DNA exonuclease activity"/>
    <property type="evidence" value="ECO:0007669"/>
    <property type="project" value="TreeGrafter"/>
</dbReference>
<keyword evidence="4 7" id="KW-0239">DNA-directed DNA polymerase</keyword>
<dbReference type="SUPFAM" id="SSF56672">
    <property type="entry name" value="DNA/RNA polymerases"/>
    <property type="match status" value="1"/>
</dbReference>
<dbReference type="PATRIC" id="fig|1307761.3.peg.2831"/>
<accession>V5WKX0</accession>
<feature type="domain" description="DNA-directed DNA polymerase family B multifunctional" evidence="8">
    <location>
        <begin position="417"/>
        <end position="658"/>
    </location>
</feature>
<feature type="domain" description="DNA-directed DNA polymerase family B exonuclease" evidence="9">
    <location>
        <begin position="110"/>
        <end position="333"/>
    </location>
</feature>
<keyword evidence="3 7" id="KW-0548">Nucleotidyltransferase</keyword>
<evidence type="ECO:0000313" key="11">
    <source>
        <dbReference type="Proteomes" id="UP000018680"/>
    </source>
</evidence>
<dbReference type="PANTHER" id="PTHR10322">
    <property type="entry name" value="DNA POLYMERASE CATALYTIC SUBUNIT"/>
    <property type="match status" value="1"/>
</dbReference>
<keyword evidence="11" id="KW-1185">Reference proteome</keyword>
<dbReference type="EMBL" id="CP006939">
    <property type="protein sequence ID" value="AHC16189.1"/>
    <property type="molecule type" value="Genomic_DNA"/>
</dbReference>
<dbReference type="KEGG" id="slr:L21SP2_2841"/>
<dbReference type="RefSeq" id="WP_024269086.1">
    <property type="nucleotide sequence ID" value="NC_023035.1"/>
</dbReference>
<evidence type="ECO:0000256" key="1">
    <source>
        <dbReference type="ARBA" id="ARBA00005755"/>
    </source>
</evidence>
<dbReference type="InterPro" id="IPR006133">
    <property type="entry name" value="DNA-dir_DNA_pol_B_exonuc"/>
</dbReference>
<dbReference type="GO" id="GO:0009432">
    <property type="term" value="P:SOS response"/>
    <property type="evidence" value="ECO:0007669"/>
    <property type="project" value="TreeGrafter"/>
</dbReference>
<dbReference type="Gene3D" id="1.10.132.60">
    <property type="entry name" value="DNA polymerase family B, C-terminal domain"/>
    <property type="match status" value="1"/>
</dbReference>
<evidence type="ECO:0000256" key="5">
    <source>
        <dbReference type="ARBA" id="ARBA00023125"/>
    </source>
</evidence>
<evidence type="ECO:0000256" key="6">
    <source>
        <dbReference type="ARBA" id="ARBA00049244"/>
    </source>
</evidence>
<dbReference type="HOGENOM" id="CLU_018487_0_0_12"/>
<dbReference type="GO" id="GO:0003887">
    <property type="term" value="F:DNA-directed DNA polymerase activity"/>
    <property type="evidence" value="ECO:0007669"/>
    <property type="project" value="UniProtKB-KW"/>
</dbReference>
<dbReference type="InterPro" id="IPR006134">
    <property type="entry name" value="DNA-dir_DNA_pol_B_multi_dom"/>
</dbReference>
<dbReference type="GO" id="GO:0000166">
    <property type="term" value="F:nucleotide binding"/>
    <property type="evidence" value="ECO:0007669"/>
    <property type="project" value="InterPro"/>
</dbReference>
<dbReference type="STRING" id="1307761.L21SP2_2841"/>
<dbReference type="AlphaFoldDB" id="V5WKX0"/>
<dbReference type="InterPro" id="IPR012337">
    <property type="entry name" value="RNaseH-like_sf"/>
</dbReference>
<protein>
    <recommendedName>
        <fullName evidence="7">DNA polymerase</fullName>
        <ecNumber evidence="7">2.7.7.7</ecNumber>
    </recommendedName>
</protein>
<dbReference type="InterPro" id="IPR006172">
    <property type="entry name" value="DNA-dir_DNA_pol_B"/>
</dbReference>
<keyword evidence="5 7" id="KW-0238">DNA-binding</keyword>
<evidence type="ECO:0000256" key="4">
    <source>
        <dbReference type="ARBA" id="ARBA00022932"/>
    </source>
</evidence>
<dbReference type="InterPro" id="IPR043502">
    <property type="entry name" value="DNA/RNA_pol_sf"/>
</dbReference>
<dbReference type="GO" id="GO:0003677">
    <property type="term" value="F:DNA binding"/>
    <property type="evidence" value="ECO:0007669"/>
    <property type="project" value="UniProtKB-KW"/>
</dbReference>
<dbReference type="Proteomes" id="UP000018680">
    <property type="component" value="Chromosome"/>
</dbReference>
<dbReference type="PANTHER" id="PTHR10322:SF23">
    <property type="entry name" value="DNA POLYMERASE DELTA CATALYTIC SUBUNIT"/>
    <property type="match status" value="1"/>
</dbReference>
<evidence type="ECO:0000259" key="8">
    <source>
        <dbReference type="Pfam" id="PF00136"/>
    </source>
</evidence>
<dbReference type="eggNOG" id="COG0417">
    <property type="taxonomic scope" value="Bacteria"/>
</dbReference>
<evidence type="ECO:0000313" key="10">
    <source>
        <dbReference type="EMBL" id="AHC16189.1"/>
    </source>
</evidence>
<dbReference type="SMART" id="SM00486">
    <property type="entry name" value="POLBc"/>
    <property type="match status" value="1"/>
</dbReference>
<dbReference type="EC" id="2.7.7.7" evidence="7"/>
<dbReference type="InterPro" id="IPR023211">
    <property type="entry name" value="DNA_pol_palm_dom_sf"/>
</dbReference>
<dbReference type="InterPro" id="IPR036397">
    <property type="entry name" value="RNaseH_sf"/>
</dbReference>
<dbReference type="InterPro" id="IPR017964">
    <property type="entry name" value="DNA-dir_DNA_pol_B_CS"/>
</dbReference>
<dbReference type="Pfam" id="PF00136">
    <property type="entry name" value="DNA_pol_B"/>
    <property type="match status" value="2"/>
</dbReference>
<name>V5WKX0_9SPIO</name>
<dbReference type="GO" id="GO:0045004">
    <property type="term" value="P:DNA replication proofreading"/>
    <property type="evidence" value="ECO:0007669"/>
    <property type="project" value="TreeGrafter"/>
</dbReference>
<sequence>MSSTQQDFFASLIYIRSRILQGREHIILQGRLSDGRNYGTVQPYRPRFFIPAAWKSLAEEQASRLQLDMTAHTEEVWHNMAGTSLLRISFPHIRQLQTMHRSLKQESIPCYEGDIPVTQQFLIDHPIPLFYRFRGVPVPGERVDIRFQGVDLVDITLEEEPVEAIDPDSARQSGGGLPEIRTLSLDIETTRDGKILCISLSGKPWNDCVLMLDRGLATLYPPDPPHKEPGFSILSYADETALLNGFRENLLTMDPDIITGWNVISFDMAVILRRMDQLGVPGDLGRSREAALFTPGRDDFPDMADLPGRLVIDAMKLQRMSPGHFDSYSLEHVANRLLGTGKTEKFQSHSKMRELELLWDENPGEFARYCMEDARLVLKILDANGLLEITFQRSRLCGTSLSRSWASIHSFEQLYINRLHRMGIAAADEDSERLEMNESPGGTIIFPRSGTARRVLVLDFKGLYPSIIRTFQVDPLAHAQWRCAGAALPQGYASWSEHLPDTSPWIISPNGAGFSRTGGILPELLDRFYEYREKAKKAGDANAAYAYKILANSFYGVLGSPGCRFAGSDLATSITGFAREILYWSRDRAEEHGFQVIYGDTDSLFLIPPEDTADSELEPRGSSFARWLNTELADFIREEYGLVSRLEIEFESIFAPLFIPPLKSVSGQELRDMLESAGLDAPQGRAKSYAGIAHEPAAFPSPDARLVIKGMEAVRRDWTGLARRVQEDVLKLIFSSASREAILGYIQSTVEGMEKQENYQQLIISRRLSKPASGYRESAPPHVRAARIAEDRIQPDRPLKKIRYVMTGEGPRPVFPGENIPLPVPDKQWYIQKQILPVLESISAAVDWDLHGSCMRRYDPGGQMDLWQ</sequence>
<dbReference type="Pfam" id="PF03104">
    <property type="entry name" value="DNA_pol_B_exo1"/>
    <property type="match status" value="1"/>
</dbReference>
<dbReference type="InterPro" id="IPR050240">
    <property type="entry name" value="DNA_pol_type-B"/>
</dbReference>
<reference evidence="10 11" key="1">
    <citation type="journal article" date="2015" name="Stand. Genomic Sci.">
        <title>Complete genome sequence and description of Salinispira pacifica gen. nov., sp. nov., a novel spirochaete isolated form a hypersaline microbial mat.</title>
        <authorList>
            <person name="Ben Hania W."/>
            <person name="Joseph M."/>
            <person name="Schumann P."/>
            <person name="Bunk B."/>
            <person name="Fiebig A."/>
            <person name="Sproer C."/>
            <person name="Klenk H.P."/>
            <person name="Fardeau M.L."/>
            <person name="Spring S."/>
        </authorList>
    </citation>
    <scope>NUCLEOTIDE SEQUENCE [LARGE SCALE GENOMIC DNA]</scope>
    <source>
        <strain evidence="10 11">L21-RPul-D2</strain>
    </source>
</reference>
<organism evidence="10 11">
    <name type="scientific">Salinispira pacifica</name>
    <dbReference type="NCBI Taxonomy" id="1307761"/>
    <lineage>
        <taxon>Bacteria</taxon>
        <taxon>Pseudomonadati</taxon>
        <taxon>Spirochaetota</taxon>
        <taxon>Spirochaetia</taxon>
        <taxon>Spirochaetales</taxon>
        <taxon>Spirochaetaceae</taxon>
        <taxon>Salinispira</taxon>
    </lineage>
</organism>
<evidence type="ECO:0000259" key="9">
    <source>
        <dbReference type="Pfam" id="PF03104"/>
    </source>
</evidence>
<dbReference type="PRINTS" id="PR00106">
    <property type="entry name" value="DNAPOLB"/>
</dbReference>
<dbReference type="SUPFAM" id="SSF53098">
    <property type="entry name" value="Ribonuclease H-like"/>
    <property type="match status" value="1"/>
</dbReference>
<keyword evidence="7" id="KW-0235">DNA replication</keyword>
<gene>
    <name evidence="10" type="ORF">L21SP2_2841</name>
</gene>
<dbReference type="OrthoDB" id="139066at2"/>
<dbReference type="InterPro" id="IPR042087">
    <property type="entry name" value="DNA_pol_B_thumb"/>
</dbReference>
<proteinExistence type="inferred from homology"/>
<keyword evidence="2 7" id="KW-0808">Transferase</keyword>
<comment type="catalytic activity">
    <reaction evidence="6 7">
        <text>DNA(n) + a 2'-deoxyribonucleoside 5'-triphosphate = DNA(n+1) + diphosphate</text>
        <dbReference type="Rhea" id="RHEA:22508"/>
        <dbReference type="Rhea" id="RHEA-COMP:17339"/>
        <dbReference type="Rhea" id="RHEA-COMP:17340"/>
        <dbReference type="ChEBI" id="CHEBI:33019"/>
        <dbReference type="ChEBI" id="CHEBI:61560"/>
        <dbReference type="ChEBI" id="CHEBI:173112"/>
        <dbReference type="EC" id="2.7.7.7"/>
    </reaction>
</comment>
<evidence type="ECO:0000256" key="3">
    <source>
        <dbReference type="ARBA" id="ARBA00022695"/>
    </source>
</evidence>
<comment type="similarity">
    <text evidence="1 7">Belongs to the DNA polymerase type-B family.</text>
</comment>
<evidence type="ECO:0000256" key="2">
    <source>
        <dbReference type="ARBA" id="ARBA00022679"/>
    </source>
</evidence>